<evidence type="ECO:0000313" key="3">
    <source>
        <dbReference type="Proteomes" id="UP001500466"/>
    </source>
</evidence>
<reference evidence="3" key="1">
    <citation type="journal article" date="2019" name="Int. J. Syst. Evol. Microbiol.">
        <title>The Global Catalogue of Microorganisms (GCM) 10K type strain sequencing project: providing services to taxonomists for standard genome sequencing and annotation.</title>
        <authorList>
            <consortium name="The Broad Institute Genomics Platform"/>
            <consortium name="The Broad Institute Genome Sequencing Center for Infectious Disease"/>
            <person name="Wu L."/>
            <person name="Ma J."/>
        </authorList>
    </citation>
    <scope>NUCLEOTIDE SEQUENCE [LARGE SCALE GENOMIC DNA]</scope>
    <source>
        <strain evidence="3">JCM 17986</strain>
    </source>
</reference>
<keyword evidence="3" id="KW-1185">Reference proteome</keyword>
<protein>
    <submittedName>
        <fullName evidence="2">DUF1365 domain-containing protein</fullName>
    </submittedName>
</protein>
<proteinExistence type="predicted"/>
<dbReference type="EMBL" id="BAABHS010000029">
    <property type="protein sequence ID" value="GAA4985349.1"/>
    <property type="molecule type" value="Genomic_DNA"/>
</dbReference>
<dbReference type="InterPro" id="IPR010775">
    <property type="entry name" value="DUF1365"/>
</dbReference>
<feature type="region of interest" description="Disordered" evidence="1">
    <location>
        <begin position="255"/>
        <end position="276"/>
    </location>
</feature>
<evidence type="ECO:0000313" key="2">
    <source>
        <dbReference type="EMBL" id="GAA4985349.1"/>
    </source>
</evidence>
<dbReference type="PANTHER" id="PTHR33973:SF4">
    <property type="entry name" value="OS07G0153300 PROTEIN"/>
    <property type="match status" value="1"/>
</dbReference>
<sequence length="276" mass="30890">MQRTDTFGGVPPPGLYEHLVVHVRHRPFRRVLRTRGYVWFVDIDALPRLPRLLRPFAYFAARDHMGDPRGTLRGNLERWLAERGVRLDGGPVRMLAQARVLGYVFNPLTVFWCWYPDGRLACVVAEVHNTYGERHRYLLPGPSADDPEPGLPPPPHSYGADKTFYVSPFFTVDGRYEMRLPPPGPRLSLRVSLHQAGERVFDAVWSGVRRPVGAAAFARLLLLHPLAPQRVSAAIRRHGAALWLRGLPVVPRGRTAPGARGAVPRPASPFCGTGDR</sequence>
<organism evidence="2 3">
    <name type="scientific">Yinghuangia aomiensis</name>
    <dbReference type="NCBI Taxonomy" id="676205"/>
    <lineage>
        <taxon>Bacteria</taxon>
        <taxon>Bacillati</taxon>
        <taxon>Actinomycetota</taxon>
        <taxon>Actinomycetes</taxon>
        <taxon>Kitasatosporales</taxon>
        <taxon>Streptomycetaceae</taxon>
        <taxon>Yinghuangia</taxon>
    </lineage>
</organism>
<dbReference type="Proteomes" id="UP001500466">
    <property type="component" value="Unassembled WGS sequence"/>
</dbReference>
<dbReference type="RefSeq" id="WP_345679306.1">
    <property type="nucleotide sequence ID" value="NZ_BAABHS010000029.1"/>
</dbReference>
<dbReference type="PANTHER" id="PTHR33973">
    <property type="entry name" value="OS07G0153300 PROTEIN"/>
    <property type="match status" value="1"/>
</dbReference>
<comment type="caution">
    <text evidence="2">The sequence shown here is derived from an EMBL/GenBank/DDBJ whole genome shotgun (WGS) entry which is preliminary data.</text>
</comment>
<accession>A0ABP9I1Q3</accession>
<feature type="compositionally biased region" description="Low complexity" evidence="1">
    <location>
        <begin position="255"/>
        <end position="265"/>
    </location>
</feature>
<name>A0ABP9I1Q3_9ACTN</name>
<gene>
    <name evidence="2" type="ORF">GCM10023205_64600</name>
</gene>
<dbReference type="Pfam" id="PF07103">
    <property type="entry name" value="DUF1365"/>
    <property type="match status" value="1"/>
</dbReference>
<evidence type="ECO:0000256" key="1">
    <source>
        <dbReference type="SAM" id="MobiDB-lite"/>
    </source>
</evidence>